<comment type="caution">
    <text evidence="2">The sequence shown here is derived from an EMBL/GenBank/DDBJ whole genome shotgun (WGS) entry which is preliminary data.</text>
</comment>
<dbReference type="EMBL" id="BARU01033309">
    <property type="protein sequence ID" value="GAH65938.1"/>
    <property type="molecule type" value="Genomic_DNA"/>
</dbReference>
<evidence type="ECO:0000313" key="2">
    <source>
        <dbReference type="EMBL" id="GAH65938.1"/>
    </source>
</evidence>
<protein>
    <submittedName>
        <fullName evidence="2">Uncharacterized protein</fullName>
    </submittedName>
</protein>
<reference evidence="2" key="1">
    <citation type="journal article" date="2014" name="Front. Microbiol.">
        <title>High frequency of phylogenetically diverse reductive dehalogenase-homologous genes in deep subseafloor sedimentary metagenomes.</title>
        <authorList>
            <person name="Kawai M."/>
            <person name="Futagami T."/>
            <person name="Toyoda A."/>
            <person name="Takaki Y."/>
            <person name="Nishi S."/>
            <person name="Hori S."/>
            <person name="Arai W."/>
            <person name="Tsubouchi T."/>
            <person name="Morono Y."/>
            <person name="Uchiyama I."/>
            <person name="Ito T."/>
            <person name="Fujiyama A."/>
            <person name="Inagaki F."/>
            <person name="Takami H."/>
        </authorList>
    </citation>
    <scope>NUCLEOTIDE SEQUENCE</scope>
    <source>
        <strain evidence="2">Expedition CK06-06</strain>
    </source>
</reference>
<proteinExistence type="predicted"/>
<feature type="compositionally biased region" description="Basic residues" evidence="1">
    <location>
        <begin position="18"/>
        <end position="33"/>
    </location>
</feature>
<accession>X1J847</accession>
<name>X1J847_9ZZZZ</name>
<organism evidence="2">
    <name type="scientific">marine sediment metagenome</name>
    <dbReference type="NCBI Taxonomy" id="412755"/>
    <lineage>
        <taxon>unclassified sequences</taxon>
        <taxon>metagenomes</taxon>
        <taxon>ecological metagenomes</taxon>
    </lineage>
</organism>
<sequence>TLNYKRSKGLFDWDKNSNKGHKAKRSRKKSRSL</sequence>
<gene>
    <name evidence="2" type="ORF">S03H2_52434</name>
</gene>
<evidence type="ECO:0000256" key="1">
    <source>
        <dbReference type="SAM" id="MobiDB-lite"/>
    </source>
</evidence>
<dbReference type="AlphaFoldDB" id="X1J847"/>
<feature type="region of interest" description="Disordered" evidence="1">
    <location>
        <begin position="1"/>
        <end position="33"/>
    </location>
</feature>
<feature type="non-terminal residue" evidence="2">
    <location>
        <position position="1"/>
    </location>
</feature>